<evidence type="ECO:0000256" key="1">
    <source>
        <dbReference type="SAM" id="SignalP"/>
    </source>
</evidence>
<dbReference type="AlphaFoldDB" id="A0A1I0QXZ0"/>
<accession>A0A1I0QXZ0</accession>
<dbReference type="EMBL" id="FOIR01000002">
    <property type="protein sequence ID" value="SEW32688.1"/>
    <property type="molecule type" value="Genomic_DNA"/>
</dbReference>
<sequence length="118" mass="13086">MAELKISNNMKLITKKNISFSLAVVMAGLIITSATAAPKTEEHVSLANPALNEFVADYMASFDDAEFEMPAQVKLYNAQDELVFDGSAEEMDSEQQTLLRQAKLLTTMGSAKYYKIFH</sequence>
<dbReference type="STRING" id="1267423.SAMN05216290_2899"/>
<keyword evidence="3" id="KW-1185">Reference proteome</keyword>
<proteinExistence type="predicted"/>
<gene>
    <name evidence="2" type="ORF">SAMN05216290_2899</name>
</gene>
<feature type="chain" id="PRO_5011623475" evidence="1">
    <location>
        <begin position="37"/>
        <end position="118"/>
    </location>
</feature>
<organism evidence="2 3">
    <name type="scientific">Roseivirga pacifica</name>
    <dbReference type="NCBI Taxonomy" id="1267423"/>
    <lineage>
        <taxon>Bacteria</taxon>
        <taxon>Pseudomonadati</taxon>
        <taxon>Bacteroidota</taxon>
        <taxon>Cytophagia</taxon>
        <taxon>Cytophagales</taxon>
        <taxon>Roseivirgaceae</taxon>
        <taxon>Roseivirga</taxon>
    </lineage>
</organism>
<dbReference type="Proteomes" id="UP000199437">
    <property type="component" value="Unassembled WGS sequence"/>
</dbReference>
<protein>
    <submittedName>
        <fullName evidence="2">Uncharacterized protein</fullName>
    </submittedName>
</protein>
<evidence type="ECO:0000313" key="2">
    <source>
        <dbReference type="EMBL" id="SEW32688.1"/>
    </source>
</evidence>
<evidence type="ECO:0000313" key="3">
    <source>
        <dbReference type="Proteomes" id="UP000199437"/>
    </source>
</evidence>
<feature type="signal peptide" evidence="1">
    <location>
        <begin position="1"/>
        <end position="36"/>
    </location>
</feature>
<reference evidence="3" key="1">
    <citation type="submission" date="2016-10" db="EMBL/GenBank/DDBJ databases">
        <authorList>
            <person name="Varghese N."/>
            <person name="Submissions S."/>
        </authorList>
    </citation>
    <scope>NUCLEOTIDE SEQUENCE [LARGE SCALE GENOMIC DNA]</scope>
    <source>
        <strain evidence="3">CGMCC 1.12402</strain>
    </source>
</reference>
<keyword evidence="1" id="KW-0732">Signal</keyword>
<name>A0A1I0QXZ0_9BACT</name>